<accession>A0A2T0JXF2</accession>
<organism evidence="2 3">
    <name type="scientific">Actinoplanes italicus</name>
    <dbReference type="NCBI Taxonomy" id="113567"/>
    <lineage>
        <taxon>Bacteria</taxon>
        <taxon>Bacillati</taxon>
        <taxon>Actinomycetota</taxon>
        <taxon>Actinomycetes</taxon>
        <taxon>Micromonosporales</taxon>
        <taxon>Micromonosporaceae</taxon>
        <taxon>Actinoplanes</taxon>
    </lineage>
</organism>
<comment type="caution">
    <text evidence="2">The sequence shown here is derived from an EMBL/GenBank/DDBJ whole genome shotgun (WGS) entry which is preliminary data.</text>
</comment>
<dbReference type="Proteomes" id="UP000239415">
    <property type="component" value="Unassembled WGS sequence"/>
</dbReference>
<dbReference type="EMBL" id="PVMZ01000029">
    <property type="protein sequence ID" value="PRX12222.1"/>
    <property type="molecule type" value="Genomic_DNA"/>
</dbReference>
<evidence type="ECO:0000313" key="2">
    <source>
        <dbReference type="EMBL" id="PRX12222.1"/>
    </source>
</evidence>
<dbReference type="OrthoDB" id="3695445at2"/>
<name>A0A2T0JXF2_9ACTN</name>
<evidence type="ECO:0000256" key="1">
    <source>
        <dbReference type="SAM" id="MobiDB-lite"/>
    </source>
</evidence>
<protein>
    <submittedName>
        <fullName evidence="2">Uncharacterized protein</fullName>
    </submittedName>
</protein>
<feature type="region of interest" description="Disordered" evidence="1">
    <location>
        <begin position="109"/>
        <end position="141"/>
    </location>
</feature>
<evidence type="ECO:0000313" key="3">
    <source>
        <dbReference type="Proteomes" id="UP000239415"/>
    </source>
</evidence>
<gene>
    <name evidence="2" type="ORF">CLV67_12979</name>
</gene>
<sequence>MSRTGKVLLIAGPFVAGAAAVAVGRRAKRRTPARHRHVVTVYRPLVELEVTQLPGSLSEIVDRVEVSLAAAPGGRGTEIAIRIPDGSPITDGEVRRALRETRSLLEAGDVLLPSGPPTTVSTPLNRPLQKVTAHGREGGLL</sequence>
<proteinExistence type="predicted"/>
<keyword evidence="3" id="KW-1185">Reference proteome</keyword>
<dbReference type="AlphaFoldDB" id="A0A2T0JXF2"/>
<dbReference type="RefSeq" id="WP_106329918.1">
    <property type="nucleotide sequence ID" value="NZ_BOMO01000161.1"/>
</dbReference>
<reference evidence="2 3" key="1">
    <citation type="submission" date="2018-03" db="EMBL/GenBank/DDBJ databases">
        <title>Genomic Encyclopedia of Archaeal and Bacterial Type Strains, Phase II (KMG-II): from individual species to whole genera.</title>
        <authorList>
            <person name="Goeker M."/>
        </authorList>
    </citation>
    <scope>NUCLEOTIDE SEQUENCE [LARGE SCALE GENOMIC DNA]</scope>
    <source>
        <strain evidence="2 3">DSM 43146</strain>
    </source>
</reference>